<sequence>MPADPSRPPGTTSPSYVDCILLQARFDGRRPAIGTESGVLTYGQLAEAIAAATTRCAAAGLAPGTLVGLTVADPVWQVVLICALHRLGVISTSLMPAEAGLPLGMSALLYDRDRPAGFTGTALQVDPGWFAAQPGRPPATPVRFGPRDVCRVALSSGTTGEPKPIAMSEAVLWDRITTYLWRGSMAAVQRVFCGPQMRSHFGFMIAFTALATGKMVCFAQTAATAVPVIAFAGAELAIVSVQQLGELAETQERSLGGLATLREIQAGGSHISEALVRRLRAVLPVPIVNTYASTEAGVVALASVEQLAERRDEGAVGFLVPWATVEACDEAGRPLPAGETGSLRIRALGLAAPWRPGSTTMEPMDAFSPGDHGRVLETGMLVVGGRTNDVINFGGVKLAAELLDRQVTRCKGVRDAGVIAVEGRSGLPEIVVAVVAGGHVDEAEIGARCAEVAPFARPVAVHRVEAIPRNAMGKIVRSELRRTLAAGTGPA</sequence>
<accession>A0ABT5JD82</accession>
<dbReference type="PANTHER" id="PTHR43201">
    <property type="entry name" value="ACYL-COA SYNTHETASE"/>
    <property type="match status" value="1"/>
</dbReference>
<gene>
    <name evidence="4" type="ORF">PQJ73_17370</name>
</gene>
<comment type="similarity">
    <text evidence="1">Belongs to the ATP-dependent AMP-binding enzyme family.</text>
</comment>
<dbReference type="InterPro" id="IPR000873">
    <property type="entry name" value="AMP-dep_synth/lig_dom"/>
</dbReference>
<organism evidence="4 5">
    <name type="scientific">Rhodoplanes tepidamans</name>
    <name type="common">Rhodoplanes cryptolactis</name>
    <dbReference type="NCBI Taxonomy" id="200616"/>
    <lineage>
        <taxon>Bacteria</taxon>
        <taxon>Pseudomonadati</taxon>
        <taxon>Pseudomonadota</taxon>
        <taxon>Alphaproteobacteria</taxon>
        <taxon>Hyphomicrobiales</taxon>
        <taxon>Nitrobacteraceae</taxon>
        <taxon>Rhodoplanes</taxon>
    </lineage>
</organism>
<evidence type="ECO:0000313" key="5">
    <source>
        <dbReference type="Proteomes" id="UP001165652"/>
    </source>
</evidence>
<dbReference type="EMBL" id="JAQQLI010000028">
    <property type="protein sequence ID" value="MDC7787463.1"/>
    <property type="molecule type" value="Genomic_DNA"/>
</dbReference>
<evidence type="ECO:0000256" key="1">
    <source>
        <dbReference type="ARBA" id="ARBA00006432"/>
    </source>
</evidence>
<comment type="caution">
    <text evidence="4">The sequence shown here is derived from an EMBL/GenBank/DDBJ whole genome shotgun (WGS) entry which is preliminary data.</text>
</comment>
<feature type="domain" description="AMP-dependent synthetase/ligase" evidence="3">
    <location>
        <begin position="133"/>
        <end position="350"/>
    </location>
</feature>
<proteinExistence type="inferred from homology"/>
<dbReference type="InterPro" id="IPR045851">
    <property type="entry name" value="AMP-bd_C_sf"/>
</dbReference>
<dbReference type="Gene3D" id="3.40.50.12780">
    <property type="entry name" value="N-terminal domain of ligase-like"/>
    <property type="match status" value="1"/>
</dbReference>
<keyword evidence="5" id="KW-1185">Reference proteome</keyword>
<dbReference type="PANTHER" id="PTHR43201:SF5">
    <property type="entry name" value="MEDIUM-CHAIN ACYL-COA LIGASE ACSF2, MITOCHONDRIAL"/>
    <property type="match status" value="1"/>
</dbReference>
<dbReference type="InterPro" id="IPR020845">
    <property type="entry name" value="AMP-binding_CS"/>
</dbReference>
<dbReference type="Pfam" id="PF00501">
    <property type="entry name" value="AMP-binding"/>
    <property type="match status" value="1"/>
</dbReference>
<keyword evidence="2" id="KW-0436">Ligase</keyword>
<dbReference type="InterPro" id="IPR042099">
    <property type="entry name" value="ANL_N_sf"/>
</dbReference>
<evidence type="ECO:0000259" key="3">
    <source>
        <dbReference type="Pfam" id="PF00501"/>
    </source>
</evidence>
<dbReference type="Gene3D" id="3.30.300.30">
    <property type="match status" value="1"/>
</dbReference>
<dbReference type="Proteomes" id="UP001165652">
    <property type="component" value="Unassembled WGS sequence"/>
</dbReference>
<dbReference type="SUPFAM" id="SSF56801">
    <property type="entry name" value="Acetyl-CoA synthetase-like"/>
    <property type="match status" value="1"/>
</dbReference>
<dbReference type="RefSeq" id="WP_272778304.1">
    <property type="nucleotide sequence ID" value="NZ_JAQQLI010000028.1"/>
</dbReference>
<evidence type="ECO:0000313" key="4">
    <source>
        <dbReference type="EMBL" id="MDC7787463.1"/>
    </source>
</evidence>
<protein>
    <submittedName>
        <fullName evidence="4">AMP-binding protein</fullName>
    </submittedName>
</protein>
<reference evidence="4" key="1">
    <citation type="journal article" date="2023" name="Microbiol Resour">
        <title>Genome Sequences of Rhodoplanes serenus and Two Thermotolerant Strains, Rhodoplanes tepidamans and 'Rhodoplanes cryptolactis,' Further Refine the Genus.</title>
        <authorList>
            <person name="Rayyan A.A."/>
            <person name="Kyndt J.A."/>
        </authorList>
    </citation>
    <scope>NUCLEOTIDE SEQUENCE</scope>
    <source>
        <strain evidence="4">DSM 9987</strain>
    </source>
</reference>
<reference evidence="4" key="2">
    <citation type="submission" date="2023-02" db="EMBL/GenBank/DDBJ databases">
        <authorList>
            <person name="Rayyan A."/>
            <person name="Meyer T."/>
            <person name="Kyndt J.A."/>
        </authorList>
    </citation>
    <scope>NUCLEOTIDE SEQUENCE</scope>
    <source>
        <strain evidence="4">DSM 9987</strain>
    </source>
</reference>
<name>A0ABT5JD82_RHOTP</name>
<evidence type="ECO:0000256" key="2">
    <source>
        <dbReference type="ARBA" id="ARBA00022598"/>
    </source>
</evidence>
<dbReference type="PROSITE" id="PS00455">
    <property type="entry name" value="AMP_BINDING"/>
    <property type="match status" value="1"/>
</dbReference>